<dbReference type="InterPro" id="IPR006121">
    <property type="entry name" value="HMA_dom"/>
</dbReference>
<accession>A0A1Y4QHY6</accession>
<evidence type="ECO:0000259" key="2">
    <source>
        <dbReference type="PROSITE" id="PS50846"/>
    </source>
</evidence>
<comment type="caution">
    <text evidence="3">The sequence shown here is derived from an EMBL/GenBank/DDBJ whole genome shotgun (WGS) entry which is preliminary data.</text>
</comment>
<keyword evidence="1" id="KW-0479">Metal-binding</keyword>
<feature type="domain" description="HMA" evidence="2">
    <location>
        <begin position="50"/>
        <end position="114"/>
    </location>
</feature>
<evidence type="ECO:0000313" key="3">
    <source>
        <dbReference type="EMBL" id="OUQ04915.1"/>
    </source>
</evidence>
<proteinExistence type="predicted"/>
<dbReference type="InterPro" id="IPR017969">
    <property type="entry name" value="Heavy-metal-associated_CS"/>
</dbReference>
<dbReference type="Proteomes" id="UP000196258">
    <property type="component" value="Unassembled WGS sequence"/>
</dbReference>
<dbReference type="Pfam" id="PF00403">
    <property type="entry name" value="HMA"/>
    <property type="match status" value="1"/>
</dbReference>
<dbReference type="Gene3D" id="3.30.70.100">
    <property type="match status" value="1"/>
</dbReference>
<dbReference type="RefSeq" id="WP_087256635.1">
    <property type="nucleotide sequence ID" value="NZ_NFLB01000008.1"/>
</dbReference>
<sequence length="119" mass="13333">MIDTIIIVIIIVLLWFALKKSIKHFKGEETCCNSKGDTINKKELVNPIIGKKVIKIEGMHCNHCKQKVTSALNDLEGVSTDVDLKNNCAVISYDREIDEEIIKNTLKNAGYSVVSIKML</sequence>
<dbReference type="SUPFAM" id="SSF55008">
    <property type="entry name" value="HMA, heavy metal-associated domain"/>
    <property type="match status" value="1"/>
</dbReference>
<dbReference type="PROSITE" id="PS01047">
    <property type="entry name" value="HMA_1"/>
    <property type="match status" value="1"/>
</dbReference>
<name>A0A1Y4QHY6_9FIRM</name>
<protein>
    <submittedName>
        <fullName evidence="3">Copper resistance protein CopZ</fullName>
    </submittedName>
</protein>
<dbReference type="AlphaFoldDB" id="A0A1Y4QHY6"/>
<dbReference type="InterPro" id="IPR036163">
    <property type="entry name" value="HMA_dom_sf"/>
</dbReference>
<dbReference type="EMBL" id="NFLB01000008">
    <property type="protein sequence ID" value="OUQ04915.1"/>
    <property type="molecule type" value="Genomic_DNA"/>
</dbReference>
<dbReference type="CDD" id="cd00371">
    <property type="entry name" value="HMA"/>
    <property type="match status" value="1"/>
</dbReference>
<dbReference type="PROSITE" id="PS50846">
    <property type="entry name" value="HMA_2"/>
    <property type="match status" value="1"/>
</dbReference>
<gene>
    <name evidence="3" type="ORF">B5E91_07850</name>
</gene>
<reference evidence="4" key="1">
    <citation type="submission" date="2017-04" db="EMBL/GenBank/DDBJ databases">
        <title>Function of individual gut microbiota members based on whole genome sequencing of pure cultures obtained from chicken caecum.</title>
        <authorList>
            <person name="Medvecky M."/>
            <person name="Cejkova D."/>
            <person name="Polansky O."/>
            <person name="Karasova D."/>
            <person name="Kubasova T."/>
            <person name="Cizek A."/>
            <person name="Rychlik I."/>
        </authorList>
    </citation>
    <scope>NUCLEOTIDE SEQUENCE [LARGE SCALE GENOMIC DNA]</scope>
    <source>
        <strain evidence="4">An149</strain>
    </source>
</reference>
<evidence type="ECO:0000313" key="4">
    <source>
        <dbReference type="Proteomes" id="UP000196258"/>
    </source>
</evidence>
<dbReference type="GO" id="GO:0046872">
    <property type="term" value="F:metal ion binding"/>
    <property type="evidence" value="ECO:0007669"/>
    <property type="project" value="UniProtKB-KW"/>
</dbReference>
<evidence type="ECO:0000256" key="1">
    <source>
        <dbReference type="ARBA" id="ARBA00022723"/>
    </source>
</evidence>
<organism evidence="3 4">
    <name type="scientific">Thomasclavelia spiroformis</name>
    <dbReference type="NCBI Taxonomy" id="29348"/>
    <lineage>
        <taxon>Bacteria</taxon>
        <taxon>Bacillati</taxon>
        <taxon>Bacillota</taxon>
        <taxon>Erysipelotrichia</taxon>
        <taxon>Erysipelotrichales</taxon>
        <taxon>Coprobacillaceae</taxon>
        <taxon>Thomasclavelia</taxon>
    </lineage>
</organism>